<dbReference type="SUPFAM" id="SSF52047">
    <property type="entry name" value="RNI-like"/>
    <property type="match status" value="1"/>
</dbReference>
<dbReference type="AlphaFoldDB" id="A0AAW0DG47"/>
<dbReference type="InterPro" id="IPR032675">
    <property type="entry name" value="LRR_dom_sf"/>
</dbReference>
<dbReference type="Gene3D" id="3.80.10.10">
    <property type="entry name" value="Ribonuclease Inhibitor"/>
    <property type="match status" value="1"/>
</dbReference>
<name>A0AAW0DG47_9AGAR</name>
<evidence type="ECO:0000313" key="3">
    <source>
        <dbReference type="Proteomes" id="UP001362999"/>
    </source>
</evidence>
<protein>
    <recommendedName>
        <fullName evidence="4">F-box domain-containing protein</fullName>
    </recommendedName>
</protein>
<keyword evidence="3" id="KW-1185">Reference proteome</keyword>
<feature type="region of interest" description="Disordered" evidence="1">
    <location>
        <begin position="503"/>
        <end position="526"/>
    </location>
</feature>
<comment type="caution">
    <text evidence="2">The sequence shown here is derived from an EMBL/GenBank/DDBJ whole genome shotgun (WGS) entry which is preliminary data.</text>
</comment>
<organism evidence="2 3">
    <name type="scientific">Favolaschia claudopus</name>
    <dbReference type="NCBI Taxonomy" id="2862362"/>
    <lineage>
        <taxon>Eukaryota</taxon>
        <taxon>Fungi</taxon>
        <taxon>Dikarya</taxon>
        <taxon>Basidiomycota</taxon>
        <taxon>Agaricomycotina</taxon>
        <taxon>Agaricomycetes</taxon>
        <taxon>Agaricomycetidae</taxon>
        <taxon>Agaricales</taxon>
        <taxon>Marasmiineae</taxon>
        <taxon>Mycenaceae</taxon>
        <taxon>Favolaschia</taxon>
    </lineage>
</organism>
<proteinExistence type="predicted"/>
<sequence>MGPHRGSSSLRPTSFLLSLPPEILRIICVLVDGLDCSEVFLENTWGEEDCNVSEIVPLSSTCRALRNIIQPWIFRFVYNWNREQEIWPESIWDLIRQVNLRERQIRNPQPIKLSSALFDALPQLPALTKATLTLDETIPTQLLVALSRAPQLSTLEIHRAKLDGIALSFPKTAFLKLETLIISVWAITIKPTIRTTHGATEVHNVMLLLQCVGPRLKILKISGDLISSMFLDVAWPRLESFTVTEHIPSPYYPVPRLISHMPLLRELSILFTADLTQSDSRRHPPFTLGSVNGKQLDALAPGLSSARFSNLTSEDPIFAQLPTTLTGLHIEAAKDLYRPALDNPRSFLELPLNPTSVLRVIESISHLTNLVELTLTLNHFPTSALINTVADAFSDLEFLELGYPRYMHGQVVPDDLRDQALLDSLARFPRLRHVRISLDFQRRMNDMRQTTPQIRVARWFLTRLPRLQTISFTFHNWNAMAWTWYLPLERTSWMTHTRDVLLLDEPDPDPPPRRQRRATPQPPVSE</sequence>
<accession>A0AAW0DG47</accession>
<dbReference type="EMBL" id="JAWWNJ010000008">
    <property type="protein sequence ID" value="KAK7050296.1"/>
    <property type="molecule type" value="Genomic_DNA"/>
</dbReference>
<gene>
    <name evidence="2" type="ORF">R3P38DRAFT_2862842</name>
</gene>
<reference evidence="2 3" key="1">
    <citation type="journal article" date="2024" name="J Genomics">
        <title>Draft genome sequencing and assembly of Favolaschia claudopus CIRM-BRFM 2984 isolated from oak limbs.</title>
        <authorList>
            <person name="Navarro D."/>
            <person name="Drula E."/>
            <person name="Chaduli D."/>
            <person name="Cazenave R."/>
            <person name="Ahrendt S."/>
            <person name="Wang J."/>
            <person name="Lipzen A."/>
            <person name="Daum C."/>
            <person name="Barry K."/>
            <person name="Grigoriev I.V."/>
            <person name="Favel A."/>
            <person name="Rosso M.N."/>
            <person name="Martin F."/>
        </authorList>
    </citation>
    <scope>NUCLEOTIDE SEQUENCE [LARGE SCALE GENOMIC DNA]</scope>
    <source>
        <strain evidence="2 3">CIRM-BRFM 2984</strain>
    </source>
</reference>
<evidence type="ECO:0008006" key="4">
    <source>
        <dbReference type="Google" id="ProtNLM"/>
    </source>
</evidence>
<dbReference type="Proteomes" id="UP001362999">
    <property type="component" value="Unassembled WGS sequence"/>
</dbReference>
<evidence type="ECO:0000313" key="2">
    <source>
        <dbReference type="EMBL" id="KAK7050296.1"/>
    </source>
</evidence>
<evidence type="ECO:0000256" key="1">
    <source>
        <dbReference type="SAM" id="MobiDB-lite"/>
    </source>
</evidence>